<feature type="domain" description="Gfo/Idh/MocA-like oxidoreductase N-terminal" evidence="2">
    <location>
        <begin position="5"/>
        <end position="116"/>
    </location>
</feature>
<feature type="region of interest" description="Disordered" evidence="1">
    <location>
        <begin position="250"/>
        <end position="269"/>
    </location>
</feature>
<accession>A0A1H0QSF3</accession>
<evidence type="ECO:0000259" key="2">
    <source>
        <dbReference type="Pfam" id="PF01408"/>
    </source>
</evidence>
<dbReference type="InterPro" id="IPR036291">
    <property type="entry name" value="NAD(P)-bd_dom_sf"/>
</dbReference>
<feature type="domain" description="GFO/IDH/MocA-like oxidoreductase" evidence="3">
    <location>
        <begin position="125"/>
        <end position="240"/>
    </location>
</feature>
<name>A0A1H0QSF3_9ACTN</name>
<dbReference type="Proteomes" id="UP000198741">
    <property type="component" value="Chromosome I"/>
</dbReference>
<dbReference type="Pfam" id="PF01408">
    <property type="entry name" value="GFO_IDH_MocA"/>
    <property type="match status" value="1"/>
</dbReference>
<dbReference type="SUPFAM" id="SSF51735">
    <property type="entry name" value="NAD(P)-binding Rossmann-fold domains"/>
    <property type="match status" value="1"/>
</dbReference>
<dbReference type="STRING" id="1090615.SAMN04515671_3235"/>
<evidence type="ECO:0000256" key="1">
    <source>
        <dbReference type="SAM" id="MobiDB-lite"/>
    </source>
</evidence>
<keyword evidence="5" id="KW-1185">Reference proteome</keyword>
<proteinExistence type="predicted"/>
<dbReference type="InterPro" id="IPR000683">
    <property type="entry name" value="Gfo/Idh/MocA-like_OxRdtase_N"/>
</dbReference>
<dbReference type="RefSeq" id="WP_090477508.1">
    <property type="nucleotide sequence ID" value="NZ_LT629710.1"/>
</dbReference>
<dbReference type="InterPro" id="IPR055170">
    <property type="entry name" value="GFO_IDH_MocA-like_dom"/>
</dbReference>
<evidence type="ECO:0000313" key="4">
    <source>
        <dbReference type="EMBL" id="SDP20287.1"/>
    </source>
</evidence>
<dbReference type="PANTHER" id="PTHR43377">
    <property type="entry name" value="BILIVERDIN REDUCTASE A"/>
    <property type="match status" value="1"/>
</dbReference>
<evidence type="ECO:0000259" key="3">
    <source>
        <dbReference type="Pfam" id="PF22725"/>
    </source>
</evidence>
<gene>
    <name evidence="4" type="ORF">SAMN04515671_3235</name>
</gene>
<dbReference type="OrthoDB" id="256869at2"/>
<dbReference type="AlphaFoldDB" id="A0A1H0QSF3"/>
<organism evidence="4 5">
    <name type="scientific">Nakamurella panacisegetis</name>
    <dbReference type="NCBI Taxonomy" id="1090615"/>
    <lineage>
        <taxon>Bacteria</taxon>
        <taxon>Bacillati</taxon>
        <taxon>Actinomycetota</taxon>
        <taxon>Actinomycetes</taxon>
        <taxon>Nakamurellales</taxon>
        <taxon>Nakamurellaceae</taxon>
        <taxon>Nakamurella</taxon>
    </lineage>
</organism>
<dbReference type="GO" id="GO:0000166">
    <property type="term" value="F:nucleotide binding"/>
    <property type="evidence" value="ECO:0007669"/>
    <property type="project" value="InterPro"/>
</dbReference>
<protein>
    <submittedName>
        <fullName evidence="4">Myo-inositol 2-dehydrogenase / D-chiro-inositol 1-dehydrogenase</fullName>
    </submittedName>
</protein>
<sequence>MNRTTVGVVGAGGIAHPHLQAWADLGYQALVFSTDGNAPAVAAQYGARACRSLQELIDGSEIVDVCAPTAVHDELVLAAAAAGRHVVCEKPLALSHSRAVAMIEACRSAGVQLYPGQVVRFFPAYAAARESVLAGRIGTPAVLRFTRRGATPVAPWFADPALSGGLMVDQMIHDFDFARWIAGEVVAVQAKQLGGNGSPIIGLVVLTHADGALSHVLGGWGRPNEPFRTSFALAGAAGLIRYSSADRPSLRFDDQEPGRGGGALLPETNGVSPYRTELAEFAAAFAGGPAPRVSAADSLAALDIALAATVSVRTGDPVDPREMTA</sequence>
<dbReference type="SUPFAM" id="SSF55347">
    <property type="entry name" value="Glyceraldehyde-3-phosphate dehydrogenase-like, C-terminal domain"/>
    <property type="match status" value="1"/>
</dbReference>
<reference evidence="4 5" key="1">
    <citation type="submission" date="2016-10" db="EMBL/GenBank/DDBJ databases">
        <authorList>
            <person name="de Groot N.N."/>
        </authorList>
    </citation>
    <scope>NUCLEOTIDE SEQUENCE [LARGE SCALE GENOMIC DNA]</scope>
    <source>
        <strain evidence="5">P4-7,KCTC 19426,CECT 7604</strain>
    </source>
</reference>
<dbReference type="Gene3D" id="3.30.360.10">
    <property type="entry name" value="Dihydrodipicolinate Reductase, domain 2"/>
    <property type="match status" value="1"/>
</dbReference>
<dbReference type="EMBL" id="LT629710">
    <property type="protein sequence ID" value="SDP20287.1"/>
    <property type="molecule type" value="Genomic_DNA"/>
</dbReference>
<dbReference type="Gene3D" id="3.40.50.720">
    <property type="entry name" value="NAD(P)-binding Rossmann-like Domain"/>
    <property type="match status" value="1"/>
</dbReference>
<dbReference type="Pfam" id="PF22725">
    <property type="entry name" value="GFO_IDH_MocA_C3"/>
    <property type="match status" value="1"/>
</dbReference>
<dbReference type="InterPro" id="IPR051450">
    <property type="entry name" value="Gfo/Idh/MocA_Oxidoreductases"/>
</dbReference>
<dbReference type="PANTHER" id="PTHR43377:SF1">
    <property type="entry name" value="BILIVERDIN REDUCTASE A"/>
    <property type="match status" value="1"/>
</dbReference>
<evidence type="ECO:0000313" key="5">
    <source>
        <dbReference type="Proteomes" id="UP000198741"/>
    </source>
</evidence>